<dbReference type="SUPFAM" id="SSF55424">
    <property type="entry name" value="FAD/NAD-linked reductases, dimerisation (C-terminal) domain"/>
    <property type="match status" value="1"/>
</dbReference>
<evidence type="ECO:0000256" key="6">
    <source>
        <dbReference type="ARBA" id="ARBA00023027"/>
    </source>
</evidence>
<evidence type="ECO:0000256" key="4">
    <source>
        <dbReference type="ARBA" id="ARBA00022827"/>
    </source>
</evidence>
<dbReference type="Pfam" id="PF07992">
    <property type="entry name" value="Pyr_redox_2"/>
    <property type="match status" value="1"/>
</dbReference>
<dbReference type="InterPro" id="IPR016156">
    <property type="entry name" value="FAD/NAD-linked_Rdtase_dimer_sf"/>
</dbReference>
<dbReference type="PANTHER" id="PTHR22912">
    <property type="entry name" value="DISULFIDE OXIDOREDUCTASE"/>
    <property type="match status" value="1"/>
</dbReference>
<comment type="caution">
    <text evidence="12">The sequence shown here is derived from an EMBL/GenBank/DDBJ whole genome shotgun (WGS) entry which is preliminary data.</text>
</comment>
<evidence type="ECO:0000259" key="11">
    <source>
        <dbReference type="Pfam" id="PF07992"/>
    </source>
</evidence>
<keyword evidence="13" id="KW-1185">Reference proteome</keyword>
<evidence type="ECO:0000259" key="10">
    <source>
        <dbReference type="Pfam" id="PF02852"/>
    </source>
</evidence>
<dbReference type="InterPro" id="IPR050151">
    <property type="entry name" value="Class-I_Pyr_Nuc-Dis_Oxidored"/>
</dbReference>
<dbReference type="InterPro" id="IPR012999">
    <property type="entry name" value="Pyr_OxRdtase_I_AS"/>
</dbReference>
<gene>
    <name evidence="12" type="ORF">ANI01nite_18260</name>
</gene>
<proteinExistence type="inferred from homology"/>
<evidence type="ECO:0000256" key="8">
    <source>
        <dbReference type="ARBA" id="ARBA00023284"/>
    </source>
</evidence>
<dbReference type="PROSITE" id="PS00076">
    <property type="entry name" value="PYRIDINE_REDOX_1"/>
    <property type="match status" value="1"/>
</dbReference>
<dbReference type="InterPro" id="IPR036188">
    <property type="entry name" value="FAD/NAD-bd_sf"/>
</dbReference>
<dbReference type="Gene3D" id="3.50.50.60">
    <property type="entry name" value="FAD/NAD(P)-binding domain"/>
    <property type="match status" value="2"/>
</dbReference>
<dbReference type="Pfam" id="PF02852">
    <property type="entry name" value="Pyr_redox_dim"/>
    <property type="match status" value="1"/>
</dbReference>
<sequence length="467" mass="50385">MTSSAAIEADKHYDLIILGTGSGNSIPGPEFDGQSIAIIEKGAFGGTCLNVGCIPTKMYVYAADVALETRESARLGIDAQVNSVDWPGIVSRVFGKRIDPIAQGGEEYRRGEQTPNIDVYDQHARFVGERTLRTGQGAEAKTISADQIVLAAGSRPFIPQEIIDSGVHFHTNEDIMRLASQPKSIVIIGGGYIAMEFAHVFEALGTKVTILARSELMRHLDADLREPFNQLAAERYDVRMGRTVASAVQESDGVVLTLDDGSTASAEVLLVATGRVPNGDQLDLQNAGIASDDGQVSVDEYGRSTSAEGVWALGDISSPFQLKHVANAEMRAVRHNLLNPQDMVKMPHEHVPAAVFTHPQIAYVGMTEDQAREAGHDVTVKVQKYGDVAYGWAMEDGTGIAKLIADRDTGKLLGAHYMGPQASTLIQQMITVMAFGLDVREVATKQYWIHPALPEVTENALLGLDFS</sequence>
<dbReference type="Gene3D" id="3.30.390.30">
    <property type="match status" value="1"/>
</dbReference>
<evidence type="ECO:0000256" key="3">
    <source>
        <dbReference type="ARBA" id="ARBA00022630"/>
    </source>
</evidence>
<comment type="similarity">
    <text evidence="2 9">Belongs to the class-I pyridine nucleotide-disulfide oxidoreductase family.</text>
</comment>
<dbReference type="PANTHER" id="PTHR22912:SF217">
    <property type="entry name" value="DIHYDROLIPOYL DEHYDROGENASE"/>
    <property type="match status" value="1"/>
</dbReference>
<dbReference type="SUPFAM" id="SSF51905">
    <property type="entry name" value="FAD/NAD(P)-binding domain"/>
    <property type="match status" value="1"/>
</dbReference>
<dbReference type="NCBIfam" id="TIGR03452">
    <property type="entry name" value="mycothione_red"/>
    <property type="match status" value="1"/>
</dbReference>
<keyword evidence="4 9" id="KW-0274">FAD</keyword>
<dbReference type="InterPro" id="IPR017817">
    <property type="entry name" value="Mycothione_reductase"/>
</dbReference>
<protein>
    <submittedName>
        <fullName evidence="12">Mycothione reductase</fullName>
    </submittedName>
</protein>
<evidence type="ECO:0000256" key="5">
    <source>
        <dbReference type="ARBA" id="ARBA00023002"/>
    </source>
</evidence>
<dbReference type="RefSeq" id="WP_141357529.1">
    <property type="nucleotide sequence ID" value="NZ_BAAAWM010000001.1"/>
</dbReference>
<evidence type="ECO:0000313" key="12">
    <source>
        <dbReference type="EMBL" id="GEC12623.1"/>
    </source>
</evidence>
<comment type="cofactor">
    <cofactor evidence="1">
        <name>FAD</name>
        <dbReference type="ChEBI" id="CHEBI:57692"/>
    </cofactor>
</comment>
<dbReference type="NCBIfam" id="NF005884">
    <property type="entry name" value="PRK07846.1"/>
    <property type="match status" value="1"/>
</dbReference>
<organism evidence="12 13">
    <name type="scientific">Glutamicibacter nicotianae</name>
    <name type="common">Arthrobacter nicotianae</name>
    <dbReference type="NCBI Taxonomy" id="37929"/>
    <lineage>
        <taxon>Bacteria</taxon>
        <taxon>Bacillati</taxon>
        <taxon>Actinomycetota</taxon>
        <taxon>Actinomycetes</taxon>
        <taxon>Micrococcales</taxon>
        <taxon>Micrococcaceae</taxon>
        <taxon>Glutamicibacter</taxon>
    </lineage>
</organism>
<evidence type="ECO:0000256" key="7">
    <source>
        <dbReference type="ARBA" id="ARBA00023157"/>
    </source>
</evidence>
<keyword evidence="6" id="KW-0520">NAD</keyword>
<dbReference type="InterPro" id="IPR023753">
    <property type="entry name" value="FAD/NAD-binding_dom"/>
</dbReference>
<evidence type="ECO:0000256" key="2">
    <source>
        <dbReference type="ARBA" id="ARBA00007532"/>
    </source>
</evidence>
<dbReference type="PRINTS" id="PR00411">
    <property type="entry name" value="PNDRDTASEI"/>
</dbReference>
<keyword evidence="3 9" id="KW-0285">Flavoprotein</keyword>
<keyword evidence="5 9" id="KW-0560">Oxidoreductase</keyword>
<evidence type="ECO:0000256" key="1">
    <source>
        <dbReference type="ARBA" id="ARBA00001974"/>
    </source>
</evidence>
<dbReference type="InterPro" id="IPR001100">
    <property type="entry name" value="Pyr_nuc-diS_OxRdtase"/>
</dbReference>
<dbReference type="PRINTS" id="PR00368">
    <property type="entry name" value="FADPNR"/>
</dbReference>
<accession>A0ABQ0RLE1</accession>
<dbReference type="Proteomes" id="UP000316242">
    <property type="component" value="Unassembled WGS sequence"/>
</dbReference>
<keyword evidence="8 9" id="KW-0676">Redox-active center</keyword>
<evidence type="ECO:0000256" key="9">
    <source>
        <dbReference type="RuleBase" id="RU003691"/>
    </source>
</evidence>
<feature type="domain" description="Pyridine nucleotide-disulphide oxidoreductase dimerisation" evidence="10">
    <location>
        <begin position="351"/>
        <end position="460"/>
    </location>
</feature>
<keyword evidence="7" id="KW-1015">Disulfide bond</keyword>
<name>A0ABQ0RLE1_GLUNI</name>
<dbReference type="InterPro" id="IPR004099">
    <property type="entry name" value="Pyr_nucl-diS_OxRdtase_dimer"/>
</dbReference>
<dbReference type="PIRSF" id="PIRSF000350">
    <property type="entry name" value="Mercury_reductase_MerA"/>
    <property type="match status" value="1"/>
</dbReference>
<dbReference type="EMBL" id="BJNE01000006">
    <property type="protein sequence ID" value="GEC12623.1"/>
    <property type="molecule type" value="Genomic_DNA"/>
</dbReference>
<evidence type="ECO:0000313" key="13">
    <source>
        <dbReference type="Proteomes" id="UP000316242"/>
    </source>
</evidence>
<feature type="domain" description="FAD/NAD(P)-binding" evidence="11">
    <location>
        <begin position="32"/>
        <end position="329"/>
    </location>
</feature>
<reference evidence="12 13" key="1">
    <citation type="submission" date="2019-06" db="EMBL/GenBank/DDBJ databases">
        <title>Whole genome shotgun sequence of Glutamicibacter nicotianae NBRC 14234.</title>
        <authorList>
            <person name="Hosoyama A."/>
            <person name="Uohara A."/>
            <person name="Ohji S."/>
            <person name="Ichikawa N."/>
        </authorList>
    </citation>
    <scope>NUCLEOTIDE SEQUENCE [LARGE SCALE GENOMIC DNA]</scope>
    <source>
        <strain evidence="12 13">NBRC 14234</strain>
    </source>
</reference>